<dbReference type="SUPFAM" id="SSF46785">
    <property type="entry name" value="Winged helix' DNA-binding domain"/>
    <property type="match status" value="1"/>
</dbReference>
<organism evidence="5 6">
    <name type="scientific">Undibacterium luofuense</name>
    <dbReference type="NCBI Taxonomy" id="2828733"/>
    <lineage>
        <taxon>Bacteria</taxon>
        <taxon>Pseudomonadati</taxon>
        <taxon>Pseudomonadota</taxon>
        <taxon>Betaproteobacteria</taxon>
        <taxon>Burkholderiales</taxon>
        <taxon>Oxalobacteraceae</taxon>
        <taxon>Undibacterium</taxon>
    </lineage>
</organism>
<comment type="similarity">
    <text evidence="1">Belongs to the BlaI transcriptional regulatory family.</text>
</comment>
<comment type="caution">
    <text evidence="5">The sequence shown here is derived from an EMBL/GenBank/DDBJ whole genome shotgun (WGS) entry which is preliminary data.</text>
</comment>
<evidence type="ECO:0000256" key="4">
    <source>
        <dbReference type="ARBA" id="ARBA00023163"/>
    </source>
</evidence>
<proteinExistence type="inferred from homology"/>
<dbReference type="Gene3D" id="1.10.10.10">
    <property type="entry name" value="Winged helix-like DNA-binding domain superfamily/Winged helix DNA-binding domain"/>
    <property type="match status" value="1"/>
</dbReference>
<protein>
    <submittedName>
        <fullName evidence="5">BlaI/MecI/CopY family transcriptional regulator</fullName>
    </submittedName>
</protein>
<dbReference type="GO" id="GO:0003677">
    <property type="term" value="F:DNA binding"/>
    <property type="evidence" value="ECO:0007669"/>
    <property type="project" value="UniProtKB-KW"/>
</dbReference>
<accession>A0A941DQA6</accession>
<dbReference type="RefSeq" id="WP_212689130.1">
    <property type="nucleotide sequence ID" value="NZ_CAXBSD010000367.1"/>
</dbReference>
<sequence>MNMPLTPTDAELAILRVLWQQGQPCTVREVHEALLQQKENAYTTVLKMLTIMHEKGLVERDASERSHRYSAAYPEPEVQQALVSDLLHKAFSGSALQMVQRALDSQPASDAELDALSALIAEARQRRQ</sequence>
<dbReference type="Pfam" id="PF03965">
    <property type="entry name" value="Penicillinase_R"/>
    <property type="match status" value="1"/>
</dbReference>
<evidence type="ECO:0000256" key="1">
    <source>
        <dbReference type="ARBA" id="ARBA00011046"/>
    </source>
</evidence>
<keyword evidence="3" id="KW-0238">DNA-binding</keyword>
<evidence type="ECO:0000313" key="5">
    <source>
        <dbReference type="EMBL" id="MBR7783859.1"/>
    </source>
</evidence>
<dbReference type="Proteomes" id="UP000680067">
    <property type="component" value="Unassembled WGS sequence"/>
</dbReference>
<keyword evidence="2" id="KW-0805">Transcription regulation</keyword>
<evidence type="ECO:0000313" key="6">
    <source>
        <dbReference type="Proteomes" id="UP000680067"/>
    </source>
</evidence>
<dbReference type="PIRSF" id="PIRSF019455">
    <property type="entry name" value="CopR_AtkY"/>
    <property type="match status" value="1"/>
</dbReference>
<dbReference type="GO" id="GO:0045892">
    <property type="term" value="P:negative regulation of DNA-templated transcription"/>
    <property type="evidence" value="ECO:0007669"/>
    <property type="project" value="InterPro"/>
</dbReference>
<reference evidence="5" key="1">
    <citation type="submission" date="2021-04" db="EMBL/GenBank/DDBJ databases">
        <title>novel species isolated from subtropical streams in China.</title>
        <authorList>
            <person name="Lu H."/>
        </authorList>
    </citation>
    <scope>NUCLEOTIDE SEQUENCE</scope>
    <source>
        <strain evidence="5">LFS511W</strain>
    </source>
</reference>
<dbReference type="InterPro" id="IPR036388">
    <property type="entry name" value="WH-like_DNA-bd_sf"/>
</dbReference>
<dbReference type="AlphaFoldDB" id="A0A941DQA6"/>
<keyword evidence="6" id="KW-1185">Reference proteome</keyword>
<name>A0A941DQA6_9BURK</name>
<keyword evidence="4" id="KW-0804">Transcription</keyword>
<evidence type="ECO:0000256" key="2">
    <source>
        <dbReference type="ARBA" id="ARBA00023015"/>
    </source>
</evidence>
<dbReference type="EMBL" id="JAGSPN010000015">
    <property type="protein sequence ID" value="MBR7783859.1"/>
    <property type="molecule type" value="Genomic_DNA"/>
</dbReference>
<gene>
    <name evidence="5" type="ORF">KDM89_17060</name>
</gene>
<dbReference type="InterPro" id="IPR005650">
    <property type="entry name" value="BlaI_family"/>
</dbReference>
<dbReference type="InterPro" id="IPR036390">
    <property type="entry name" value="WH_DNA-bd_sf"/>
</dbReference>
<evidence type="ECO:0000256" key="3">
    <source>
        <dbReference type="ARBA" id="ARBA00023125"/>
    </source>
</evidence>